<keyword evidence="3" id="KW-1185">Reference proteome</keyword>
<proteinExistence type="predicted"/>
<evidence type="ECO:0000259" key="1">
    <source>
        <dbReference type="PROSITE" id="PS51832"/>
    </source>
</evidence>
<reference evidence="2 3" key="1">
    <citation type="submission" date="2019-02" db="EMBL/GenBank/DDBJ databases">
        <title>Deep-cultivation of Planctomycetes and their phenomic and genomic characterization uncovers novel biology.</title>
        <authorList>
            <person name="Wiegand S."/>
            <person name="Jogler M."/>
            <person name="Boedeker C."/>
            <person name="Pinto D."/>
            <person name="Vollmers J."/>
            <person name="Rivas-Marin E."/>
            <person name="Kohn T."/>
            <person name="Peeters S.H."/>
            <person name="Heuer A."/>
            <person name="Rast P."/>
            <person name="Oberbeckmann S."/>
            <person name="Bunk B."/>
            <person name="Jeske O."/>
            <person name="Meyerdierks A."/>
            <person name="Storesund J.E."/>
            <person name="Kallscheuer N."/>
            <person name="Luecker S."/>
            <person name="Lage O.M."/>
            <person name="Pohl T."/>
            <person name="Merkel B.J."/>
            <person name="Hornburger P."/>
            <person name="Mueller R.-W."/>
            <person name="Bruemmer F."/>
            <person name="Labrenz M."/>
            <person name="Spormann A.M."/>
            <person name="Op den Camp H."/>
            <person name="Overmann J."/>
            <person name="Amann R."/>
            <person name="Jetten M.S.M."/>
            <person name="Mascher T."/>
            <person name="Medema M.H."/>
            <person name="Devos D.P."/>
            <person name="Kaster A.-K."/>
            <person name="Ovreas L."/>
            <person name="Rohde M."/>
            <person name="Galperin M.Y."/>
            <person name="Jogler C."/>
        </authorList>
    </citation>
    <scope>NUCLEOTIDE SEQUENCE [LARGE SCALE GENOMIC DNA]</scope>
    <source>
        <strain evidence="2 3">Pan265</strain>
    </source>
</reference>
<dbReference type="CDD" id="cd00077">
    <property type="entry name" value="HDc"/>
    <property type="match status" value="1"/>
</dbReference>
<dbReference type="SMART" id="SM00471">
    <property type="entry name" value="HDc"/>
    <property type="match status" value="1"/>
</dbReference>
<feature type="domain" description="HD-GYP" evidence="1">
    <location>
        <begin position="105"/>
        <end position="320"/>
    </location>
</feature>
<evidence type="ECO:0000313" key="2">
    <source>
        <dbReference type="EMBL" id="QDU72915.1"/>
    </source>
</evidence>
<dbReference type="InterPro" id="IPR037522">
    <property type="entry name" value="HD_GYP_dom"/>
</dbReference>
<keyword evidence="2" id="KW-0378">Hydrolase</keyword>
<gene>
    <name evidence="2" type="primary">rpfG_3</name>
    <name evidence="2" type="ORF">Pan265_27910</name>
</gene>
<dbReference type="GO" id="GO:0071111">
    <property type="term" value="F:cyclic-guanylate-specific phosphodiesterase activity"/>
    <property type="evidence" value="ECO:0007669"/>
    <property type="project" value="UniProtKB-EC"/>
</dbReference>
<dbReference type="KEGG" id="mcad:Pan265_27910"/>
<dbReference type="SUPFAM" id="SSF109604">
    <property type="entry name" value="HD-domain/PDEase-like"/>
    <property type="match status" value="1"/>
</dbReference>
<dbReference type="PANTHER" id="PTHR43155:SF2">
    <property type="entry name" value="CYCLIC DI-GMP PHOSPHODIESTERASE PA4108"/>
    <property type="match status" value="1"/>
</dbReference>
<dbReference type="AlphaFoldDB" id="A0A518C104"/>
<name>A0A518C104_9BACT</name>
<dbReference type="EC" id="3.1.4.52" evidence="2"/>
<accession>A0A518C104</accession>
<dbReference type="InterPro" id="IPR003607">
    <property type="entry name" value="HD/PDEase_dom"/>
</dbReference>
<dbReference type="PANTHER" id="PTHR43155">
    <property type="entry name" value="CYCLIC DI-GMP PHOSPHODIESTERASE PA4108-RELATED"/>
    <property type="match status" value="1"/>
</dbReference>
<dbReference type="EMBL" id="CP036280">
    <property type="protein sequence ID" value="QDU72915.1"/>
    <property type="molecule type" value="Genomic_DNA"/>
</dbReference>
<sequence length="400" mass="44787">MLRVDLRRAREGMALALPVMNPKSPSRVLLKIGFELTAKIIQKLRDLQVRSIWVRYPSLDGIEDYINAEAAEVRTEVVNNIVDGFEELQTKSAARLPYEQYERSINKLIDQLIGNPRTAIFLGDLADTDDTLVRHASSVMYLALLMGLKLEGYIVHERRHVDPARAKEVINLAIGAMLHDIGMTELDDEVRENYEQTLDESDAAYQQHPALGYQMVRGKLEPTAATVVLNHHQRWDGSGFAGGNYPALPGNRCHIFARIAAVADTFDTLRQPPNASKRPTVIALHQILSEPLASKFDPNVLETLVDVVPPYPPGNIVKLSNDQHVVVLDTNRFDPCRPKVQVMADPEELGNPKNQSGEIFQLSDMPKSIYIAETEGIDVTRFNFTRDKLPSANPELTLKI</sequence>
<dbReference type="Pfam" id="PF13487">
    <property type="entry name" value="HD_5"/>
    <property type="match status" value="1"/>
</dbReference>
<evidence type="ECO:0000313" key="3">
    <source>
        <dbReference type="Proteomes" id="UP000320386"/>
    </source>
</evidence>
<dbReference type="Proteomes" id="UP000320386">
    <property type="component" value="Chromosome"/>
</dbReference>
<organism evidence="2 3">
    <name type="scientific">Mucisphaera calidilacus</name>
    <dbReference type="NCBI Taxonomy" id="2527982"/>
    <lineage>
        <taxon>Bacteria</taxon>
        <taxon>Pseudomonadati</taxon>
        <taxon>Planctomycetota</taxon>
        <taxon>Phycisphaerae</taxon>
        <taxon>Phycisphaerales</taxon>
        <taxon>Phycisphaeraceae</taxon>
        <taxon>Mucisphaera</taxon>
    </lineage>
</organism>
<dbReference type="OrthoDB" id="9759601at2"/>
<protein>
    <submittedName>
        <fullName evidence="2">Cyclic di-GMP phosphodiesterase response regulator RpfG</fullName>
        <ecNumber evidence="2">3.1.4.52</ecNumber>
    </submittedName>
</protein>
<dbReference type="PROSITE" id="PS51832">
    <property type="entry name" value="HD_GYP"/>
    <property type="match status" value="1"/>
</dbReference>
<dbReference type="Gene3D" id="1.10.3210.10">
    <property type="entry name" value="Hypothetical protein af1432"/>
    <property type="match status" value="1"/>
</dbReference>